<keyword evidence="2" id="KW-1185">Reference proteome</keyword>
<dbReference type="Proteomes" id="UP001309876">
    <property type="component" value="Unassembled WGS sequence"/>
</dbReference>
<accession>A0AAN7PJQ2</accession>
<evidence type="ECO:0000313" key="2">
    <source>
        <dbReference type="Proteomes" id="UP001309876"/>
    </source>
</evidence>
<gene>
    <name evidence="1" type="ORF">LTR05_008608</name>
</gene>
<dbReference type="AlphaFoldDB" id="A0AAN7PJQ2"/>
<proteinExistence type="predicted"/>
<evidence type="ECO:0000313" key="1">
    <source>
        <dbReference type="EMBL" id="KAK5080497.1"/>
    </source>
</evidence>
<dbReference type="EMBL" id="JAVRRJ010000014">
    <property type="protein sequence ID" value="KAK5080497.1"/>
    <property type="molecule type" value="Genomic_DNA"/>
</dbReference>
<organism evidence="1 2">
    <name type="scientific">Lithohypha guttulata</name>
    <dbReference type="NCBI Taxonomy" id="1690604"/>
    <lineage>
        <taxon>Eukaryota</taxon>
        <taxon>Fungi</taxon>
        <taxon>Dikarya</taxon>
        <taxon>Ascomycota</taxon>
        <taxon>Pezizomycotina</taxon>
        <taxon>Eurotiomycetes</taxon>
        <taxon>Chaetothyriomycetidae</taxon>
        <taxon>Chaetothyriales</taxon>
        <taxon>Trichomeriaceae</taxon>
        <taxon>Lithohypha</taxon>
    </lineage>
</organism>
<protein>
    <submittedName>
        <fullName evidence="1">Uncharacterized protein</fullName>
    </submittedName>
</protein>
<reference evidence="1 2" key="1">
    <citation type="submission" date="2023-08" db="EMBL/GenBank/DDBJ databases">
        <title>Black Yeasts Isolated from many extreme environments.</title>
        <authorList>
            <person name="Coleine C."/>
            <person name="Stajich J.E."/>
            <person name="Selbmann L."/>
        </authorList>
    </citation>
    <scope>NUCLEOTIDE SEQUENCE [LARGE SCALE GENOMIC DNA]</scope>
    <source>
        <strain evidence="1 2">CCFEE 5910</strain>
    </source>
</reference>
<comment type="caution">
    <text evidence="1">The sequence shown here is derived from an EMBL/GenBank/DDBJ whole genome shotgun (WGS) entry which is preliminary data.</text>
</comment>
<sequence>MRDWEWKCIGEDADFAFVSLLLCKILHQATLVSGEFPASLVSDLSLKDDGVQQEIIAQWLILNLPLVETLNISIPEDWSFSLLTYTVQHDRKLLSRLRVLRILDSPPSLQKRYGLQPTLDLGLAVALLDLKQLNTVVLDTCINFKKHEKLDLCVKNVVHRRCGRVACQVNRLLAACTQLQSYDLEYDGGTALDLSGLSKSKDTLERLSLRVSTLALNLLTQCQVLKYVAITAEQFDPRRPGTRQGIHHRTRILKPPPHLLGAMLPASLEHLCLSKAYGDAQLMWQDQLMVVVKYTARKFRNLKLIDVSWRPSRQLQEECVLIHLQLATLNNDDSDDFSTAINANS</sequence>
<name>A0AAN7PJQ2_9EURO</name>